<evidence type="ECO:0000313" key="8">
    <source>
        <dbReference type="Proteomes" id="UP000318138"/>
    </source>
</evidence>
<protein>
    <submittedName>
        <fullName evidence="7">YqaE/Pmp3 family membrane protein</fullName>
    </submittedName>
</protein>
<keyword evidence="3 6" id="KW-0812">Transmembrane</keyword>
<sequence length="65" mass="7227">MMRFLAIVLPPVAVLFCGKPIQALINLLLTICLWVPGAIHAWGVVSDRKDDKRMEKYAKAMASSK</sequence>
<dbReference type="AlphaFoldDB" id="A0A859FFK3"/>
<organism evidence="7 8">
    <name type="scientific">Paenalkalicoccus suaedae</name>
    <dbReference type="NCBI Taxonomy" id="2592382"/>
    <lineage>
        <taxon>Bacteria</taxon>
        <taxon>Bacillati</taxon>
        <taxon>Bacillota</taxon>
        <taxon>Bacilli</taxon>
        <taxon>Bacillales</taxon>
        <taxon>Bacillaceae</taxon>
        <taxon>Paenalkalicoccus</taxon>
    </lineage>
</organism>
<dbReference type="KEGG" id="psua:FLK61_35210"/>
<evidence type="ECO:0000256" key="4">
    <source>
        <dbReference type="ARBA" id="ARBA00022989"/>
    </source>
</evidence>
<reference evidence="8" key="1">
    <citation type="submission" date="2019-07" db="EMBL/GenBank/DDBJ databases">
        <title>Bacillus alkalisoli sp. nov. isolated from saline soil.</title>
        <authorList>
            <person name="Sun J.-Q."/>
            <person name="Xu L."/>
        </authorList>
    </citation>
    <scope>NUCLEOTIDE SEQUENCE [LARGE SCALE GENOMIC DNA]</scope>
    <source>
        <strain evidence="8">M4U3P1</strain>
    </source>
</reference>
<evidence type="ECO:0000313" key="7">
    <source>
        <dbReference type="EMBL" id="QKS71919.1"/>
    </source>
</evidence>
<accession>A0A859FFK3</accession>
<dbReference type="Pfam" id="PF01679">
    <property type="entry name" value="Pmp3"/>
    <property type="match status" value="1"/>
</dbReference>
<dbReference type="EMBL" id="CP041372">
    <property type="protein sequence ID" value="QKS71919.1"/>
    <property type="molecule type" value="Genomic_DNA"/>
</dbReference>
<name>A0A859FFK3_9BACI</name>
<gene>
    <name evidence="7" type="ORF">FLK61_35210</name>
</gene>
<dbReference type="Proteomes" id="UP000318138">
    <property type="component" value="Chromosome"/>
</dbReference>
<comment type="similarity">
    <text evidence="2">Belongs to the UPF0057 (PMP3) family.</text>
</comment>
<comment type="subcellular location">
    <subcellularLocation>
        <location evidence="1">Membrane</location>
    </subcellularLocation>
</comment>
<evidence type="ECO:0000256" key="2">
    <source>
        <dbReference type="ARBA" id="ARBA00009530"/>
    </source>
</evidence>
<keyword evidence="8" id="KW-1185">Reference proteome</keyword>
<feature type="transmembrane region" description="Helical" evidence="6">
    <location>
        <begin position="27"/>
        <end position="45"/>
    </location>
</feature>
<evidence type="ECO:0000256" key="3">
    <source>
        <dbReference type="ARBA" id="ARBA00022692"/>
    </source>
</evidence>
<evidence type="ECO:0000256" key="1">
    <source>
        <dbReference type="ARBA" id="ARBA00004370"/>
    </source>
</evidence>
<proteinExistence type="inferred from homology"/>
<dbReference type="InterPro" id="IPR000612">
    <property type="entry name" value="PMP3"/>
</dbReference>
<keyword evidence="5 6" id="KW-0472">Membrane</keyword>
<keyword evidence="4 6" id="KW-1133">Transmembrane helix</keyword>
<evidence type="ECO:0000256" key="5">
    <source>
        <dbReference type="ARBA" id="ARBA00023136"/>
    </source>
</evidence>
<dbReference type="PROSITE" id="PS01309">
    <property type="entry name" value="UPF0057"/>
    <property type="match status" value="1"/>
</dbReference>
<dbReference type="RefSeq" id="WP_176009902.1">
    <property type="nucleotide sequence ID" value="NZ_CP041372.2"/>
</dbReference>
<evidence type="ECO:0000256" key="6">
    <source>
        <dbReference type="SAM" id="Phobius"/>
    </source>
</evidence>
<dbReference type="GO" id="GO:0016020">
    <property type="term" value="C:membrane"/>
    <property type="evidence" value="ECO:0007669"/>
    <property type="project" value="UniProtKB-SubCell"/>
</dbReference>